<dbReference type="Pfam" id="PF02183">
    <property type="entry name" value="HALZ"/>
    <property type="match status" value="1"/>
</dbReference>
<dbReference type="FunFam" id="1.10.10.60:FF:000144">
    <property type="entry name" value="homeobox-leucine zipper protein ATHB-6-like"/>
    <property type="match status" value="1"/>
</dbReference>
<dbReference type="SUPFAM" id="SSF46689">
    <property type="entry name" value="Homeodomain-like"/>
    <property type="match status" value="1"/>
</dbReference>
<organism evidence="14 15">
    <name type="scientific">Acer negundo</name>
    <name type="common">Box elder</name>
    <dbReference type="NCBI Taxonomy" id="4023"/>
    <lineage>
        <taxon>Eukaryota</taxon>
        <taxon>Viridiplantae</taxon>
        <taxon>Streptophyta</taxon>
        <taxon>Embryophyta</taxon>
        <taxon>Tracheophyta</taxon>
        <taxon>Spermatophyta</taxon>
        <taxon>Magnoliopsida</taxon>
        <taxon>eudicotyledons</taxon>
        <taxon>Gunneridae</taxon>
        <taxon>Pentapetalae</taxon>
        <taxon>rosids</taxon>
        <taxon>malvids</taxon>
        <taxon>Sapindales</taxon>
        <taxon>Sapindaceae</taxon>
        <taxon>Hippocastanoideae</taxon>
        <taxon>Acereae</taxon>
        <taxon>Acer</taxon>
    </lineage>
</organism>
<keyword evidence="5 10" id="KW-0804">Transcription</keyword>
<dbReference type="GO" id="GO:0005634">
    <property type="term" value="C:nucleus"/>
    <property type="evidence" value="ECO:0007669"/>
    <property type="project" value="UniProtKB-SubCell"/>
</dbReference>
<dbReference type="PANTHER" id="PTHR24326">
    <property type="entry name" value="HOMEOBOX-LEUCINE ZIPPER PROTEIN"/>
    <property type="match status" value="1"/>
</dbReference>
<feature type="domain" description="Homeobox" evidence="13">
    <location>
        <begin position="84"/>
        <end position="144"/>
    </location>
</feature>
<dbReference type="Gene3D" id="1.10.10.60">
    <property type="entry name" value="Homeodomain-like"/>
    <property type="match status" value="1"/>
</dbReference>
<evidence type="ECO:0000256" key="1">
    <source>
        <dbReference type="ARBA" id="ARBA00004123"/>
    </source>
</evidence>
<dbReference type="GO" id="GO:0045893">
    <property type="term" value="P:positive regulation of DNA-templated transcription"/>
    <property type="evidence" value="ECO:0007669"/>
    <property type="project" value="TreeGrafter"/>
</dbReference>
<keyword evidence="6 8" id="KW-0539">Nucleus</keyword>
<dbReference type="EMBL" id="JAJSOW010000104">
    <property type="protein sequence ID" value="KAI9169460.1"/>
    <property type="molecule type" value="Genomic_DNA"/>
</dbReference>
<evidence type="ECO:0000256" key="10">
    <source>
        <dbReference type="RuleBase" id="RU369038"/>
    </source>
</evidence>
<evidence type="ECO:0000256" key="6">
    <source>
        <dbReference type="ARBA" id="ARBA00023242"/>
    </source>
</evidence>
<dbReference type="GO" id="GO:0000976">
    <property type="term" value="F:transcription cis-regulatory region binding"/>
    <property type="evidence" value="ECO:0007669"/>
    <property type="project" value="UniProtKB-ARBA"/>
</dbReference>
<gene>
    <name evidence="14" type="ORF">LWI28_012648</name>
</gene>
<dbReference type="SMART" id="SM00389">
    <property type="entry name" value="HOX"/>
    <property type="match status" value="1"/>
</dbReference>
<evidence type="ECO:0000259" key="13">
    <source>
        <dbReference type="PROSITE" id="PS50071"/>
    </source>
</evidence>
<dbReference type="PROSITE" id="PS00027">
    <property type="entry name" value="HOMEOBOX_1"/>
    <property type="match status" value="1"/>
</dbReference>
<dbReference type="InterPro" id="IPR045224">
    <property type="entry name" value="HDZip_class_I_plant"/>
</dbReference>
<dbReference type="InterPro" id="IPR009057">
    <property type="entry name" value="Homeodomain-like_sf"/>
</dbReference>
<feature type="DNA-binding region" description="Homeobox" evidence="8">
    <location>
        <begin position="86"/>
        <end position="145"/>
    </location>
</feature>
<comment type="caution">
    <text evidence="14">The sequence shown here is derived from an EMBL/GenBank/DDBJ whole genome shotgun (WGS) entry which is preliminary data.</text>
</comment>
<dbReference type="AlphaFoldDB" id="A0AAD5ILN0"/>
<evidence type="ECO:0000256" key="8">
    <source>
        <dbReference type="PROSITE-ProRule" id="PRU00108"/>
    </source>
</evidence>
<dbReference type="InterPro" id="IPR003106">
    <property type="entry name" value="Leu_zip_homeo"/>
</dbReference>
<name>A0AAD5ILN0_ACENE</name>
<dbReference type="PANTHER" id="PTHR24326:SF610">
    <property type="entry name" value="HOMEOBOX-LEUCINE ZIPPER PROTEIN"/>
    <property type="match status" value="1"/>
</dbReference>
<accession>A0AAD5ILN0</accession>
<keyword evidence="15" id="KW-1185">Reference proteome</keyword>
<keyword evidence="11" id="KW-0175">Coiled coil</keyword>
<keyword evidence="4 8" id="KW-0371">Homeobox</keyword>
<dbReference type="Pfam" id="PF00046">
    <property type="entry name" value="Homeodomain"/>
    <property type="match status" value="1"/>
</dbReference>
<evidence type="ECO:0000313" key="14">
    <source>
        <dbReference type="EMBL" id="KAI9169460.1"/>
    </source>
</evidence>
<dbReference type="PRINTS" id="PR00031">
    <property type="entry name" value="HTHREPRESSR"/>
</dbReference>
<dbReference type="GO" id="GO:0000981">
    <property type="term" value="F:DNA-binding transcription factor activity, RNA polymerase II-specific"/>
    <property type="evidence" value="ECO:0007669"/>
    <property type="project" value="UniProtKB-UniRule"/>
</dbReference>
<dbReference type="PROSITE" id="PS50071">
    <property type="entry name" value="HOMEOBOX_2"/>
    <property type="match status" value="1"/>
</dbReference>
<dbReference type="Proteomes" id="UP001064489">
    <property type="component" value="Chromosome 7"/>
</dbReference>
<dbReference type="InterPro" id="IPR001356">
    <property type="entry name" value="HD"/>
</dbReference>
<evidence type="ECO:0000256" key="3">
    <source>
        <dbReference type="ARBA" id="ARBA00023125"/>
    </source>
</evidence>
<reference evidence="14" key="1">
    <citation type="journal article" date="2022" name="Plant J.">
        <title>Strategies of tolerance reflected in two North American maple genomes.</title>
        <authorList>
            <person name="McEvoy S.L."/>
            <person name="Sezen U.U."/>
            <person name="Trouern-Trend A."/>
            <person name="McMahon S.M."/>
            <person name="Schaberg P.G."/>
            <person name="Yang J."/>
            <person name="Wegrzyn J.L."/>
            <person name="Swenson N.G."/>
        </authorList>
    </citation>
    <scope>NUCLEOTIDE SEQUENCE</scope>
    <source>
        <strain evidence="14">91603</strain>
    </source>
</reference>
<protein>
    <recommendedName>
        <fullName evidence="10">Homeobox-leucine zipper protein</fullName>
    </recommendedName>
    <alternativeName>
        <fullName evidence="10">HD-ZIP protein</fullName>
    </alternativeName>
    <alternativeName>
        <fullName evidence="10">Homeodomain transcription factor</fullName>
    </alternativeName>
</protein>
<feature type="coiled-coil region" evidence="11">
    <location>
        <begin position="136"/>
        <end position="184"/>
    </location>
</feature>
<evidence type="ECO:0000256" key="12">
    <source>
        <dbReference type="SAM" id="MobiDB-lite"/>
    </source>
</evidence>
<comment type="function">
    <text evidence="10">Transcription factor.</text>
</comment>
<sequence>MAAGGEIGGSSSVTALLRNEKLPFSSSEVLESLWIPKPSSVLHLGPKSLVNFSENVNGGDTKGTLFFQSHDKEDNGYEDFDGRLNPPGKKRRLLASQVQFLEKNFDVENKLEPERKLQLAKELGLQPRQVAIWFQNRRARFKNQRLEKDYDTLKANYDKLKAEYDNLFTEKEALKDQVLLLEDKLLLKTVVEVEPQKTIMDAETKTTLSNLLPMVVACCKQEDASSSKSDVFDYASDSPHYYNNTDGNHSSLMEPADCSQVFEPDQSDFSQEEEDNNPSRNLLPPPPYFLKLEEDCYYNNDPPPATTPINSCNFGFSVEDHPLWSWPY</sequence>
<evidence type="ECO:0000256" key="11">
    <source>
        <dbReference type="SAM" id="Coils"/>
    </source>
</evidence>
<feature type="region of interest" description="Disordered" evidence="12">
    <location>
        <begin position="265"/>
        <end position="285"/>
    </location>
</feature>
<evidence type="ECO:0000256" key="4">
    <source>
        <dbReference type="ARBA" id="ARBA00023155"/>
    </source>
</evidence>
<evidence type="ECO:0000256" key="7">
    <source>
        <dbReference type="ARBA" id="ARBA00025748"/>
    </source>
</evidence>
<proteinExistence type="inferred from homology"/>
<reference evidence="14" key="2">
    <citation type="submission" date="2023-02" db="EMBL/GenBank/DDBJ databases">
        <authorList>
            <person name="Swenson N.G."/>
            <person name="Wegrzyn J.L."/>
            <person name="Mcevoy S.L."/>
        </authorList>
    </citation>
    <scope>NUCLEOTIDE SEQUENCE</scope>
    <source>
        <strain evidence="14">91603</strain>
        <tissue evidence="14">Leaf</tissue>
    </source>
</reference>
<evidence type="ECO:0000256" key="5">
    <source>
        <dbReference type="ARBA" id="ARBA00023163"/>
    </source>
</evidence>
<dbReference type="InterPro" id="IPR017970">
    <property type="entry name" value="Homeobox_CS"/>
</dbReference>
<comment type="subcellular location">
    <subcellularLocation>
        <location evidence="1 8 9">Nucleus</location>
    </subcellularLocation>
</comment>
<evidence type="ECO:0000313" key="15">
    <source>
        <dbReference type="Proteomes" id="UP001064489"/>
    </source>
</evidence>
<evidence type="ECO:0000256" key="9">
    <source>
        <dbReference type="RuleBase" id="RU000682"/>
    </source>
</evidence>
<dbReference type="InterPro" id="IPR000047">
    <property type="entry name" value="HTH_motif"/>
</dbReference>
<keyword evidence="2 10" id="KW-0805">Transcription regulation</keyword>
<dbReference type="CDD" id="cd00086">
    <property type="entry name" value="homeodomain"/>
    <property type="match status" value="1"/>
</dbReference>
<evidence type="ECO:0000256" key="2">
    <source>
        <dbReference type="ARBA" id="ARBA00023015"/>
    </source>
</evidence>
<keyword evidence="3 8" id="KW-0238">DNA-binding</keyword>
<comment type="similarity">
    <text evidence="7 10">Belongs to the HD-ZIP homeobox family. Class I subfamily.</text>
</comment>